<protein>
    <submittedName>
        <fullName evidence="4">Uncharacterized protein</fullName>
    </submittedName>
</protein>
<keyword evidence="3" id="KW-1133">Transmembrane helix</keyword>
<feature type="transmembrane region" description="Helical" evidence="3">
    <location>
        <begin position="26"/>
        <end position="43"/>
    </location>
</feature>
<comment type="caution">
    <text evidence="4">The sequence shown here is derived from an EMBL/GenBank/DDBJ whole genome shotgun (WGS) entry which is preliminary data.</text>
</comment>
<feature type="transmembrane region" description="Helical" evidence="3">
    <location>
        <begin position="49"/>
        <end position="74"/>
    </location>
</feature>
<feature type="coiled-coil region" evidence="1">
    <location>
        <begin position="174"/>
        <end position="226"/>
    </location>
</feature>
<feature type="region of interest" description="Disordered" evidence="2">
    <location>
        <begin position="320"/>
        <end position="340"/>
    </location>
</feature>
<keyword evidence="3" id="KW-0472">Membrane</keyword>
<accession>A0A9D7XTY0</accession>
<feature type="compositionally biased region" description="Basic and acidic residues" evidence="2">
    <location>
        <begin position="320"/>
        <end position="334"/>
    </location>
</feature>
<dbReference type="EMBL" id="JADKGY010000029">
    <property type="protein sequence ID" value="MBK9984208.1"/>
    <property type="molecule type" value="Genomic_DNA"/>
</dbReference>
<organism evidence="4 5">
    <name type="scientific">Candidatus Opimibacter skivensis</name>
    <dbReference type="NCBI Taxonomy" id="2982028"/>
    <lineage>
        <taxon>Bacteria</taxon>
        <taxon>Pseudomonadati</taxon>
        <taxon>Bacteroidota</taxon>
        <taxon>Saprospiria</taxon>
        <taxon>Saprospirales</taxon>
        <taxon>Saprospiraceae</taxon>
        <taxon>Candidatus Opimibacter</taxon>
    </lineage>
</organism>
<gene>
    <name evidence="4" type="ORF">IPP15_17865</name>
</gene>
<evidence type="ECO:0000313" key="4">
    <source>
        <dbReference type="EMBL" id="MBK9984208.1"/>
    </source>
</evidence>
<dbReference type="Proteomes" id="UP000808337">
    <property type="component" value="Unassembled WGS sequence"/>
</dbReference>
<evidence type="ECO:0000256" key="2">
    <source>
        <dbReference type="SAM" id="MobiDB-lite"/>
    </source>
</evidence>
<reference evidence="4 5" key="1">
    <citation type="submission" date="2020-10" db="EMBL/GenBank/DDBJ databases">
        <title>Connecting structure to function with the recovery of over 1000 high-quality activated sludge metagenome-assembled genomes encoding full-length rRNA genes using long-read sequencing.</title>
        <authorList>
            <person name="Singleton C.M."/>
            <person name="Petriglieri F."/>
            <person name="Kristensen J.M."/>
            <person name="Kirkegaard R.H."/>
            <person name="Michaelsen T.Y."/>
            <person name="Andersen M.H."/>
            <person name="Karst S.M."/>
            <person name="Dueholm M.S."/>
            <person name="Nielsen P.H."/>
            <person name="Albertsen M."/>
        </authorList>
    </citation>
    <scope>NUCLEOTIDE SEQUENCE [LARGE SCALE GENOMIC DNA]</scope>
    <source>
        <strain evidence="4">Ribe_18-Q3-R11-54_MAXAC.273</strain>
    </source>
</reference>
<feature type="coiled-coil region" evidence="1">
    <location>
        <begin position="103"/>
        <end position="130"/>
    </location>
</feature>
<keyword evidence="1" id="KW-0175">Coiled coil</keyword>
<name>A0A9D7XTY0_9BACT</name>
<evidence type="ECO:0000256" key="3">
    <source>
        <dbReference type="SAM" id="Phobius"/>
    </source>
</evidence>
<dbReference type="AlphaFoldDB" id="A0A9D7XTY0"/>
<proteinExistence type="predicted"/>
<evidence type="ECO:0000313" key="5">
    <source>
        <dbReference type="Proteomes" id="UP000808337"/>
    </source>
</evidence>
<evidence type="ECO:0000256" key="1">
    <source>
        <dbReference type="SAM" id="Coils"/>
    </source>
</evidence>
<keyword evidence="3" id="KW-0812">Transmembrane</keyword>
<sequence length="340" mass="38870">MTTQAQDFTGNLSKPKTFWGRPEGKTGLLFMLAILAGMGYVLVKFLPQILAFASSLLGLVVTLLVLGAIIYMVLDPKMRTLINYMYKSAMRKITSMFITIDPIGILKNYVEDLEDNLKKMGEQIGLLRGQIRKLKTIQEENTKEIDYNMKLAQKAREQNVEKQMLLSSRKAARLKESNEKYAVLENKMNILYRVLTKMYSNSEILLEDTKDQVKLKEEERKAIRASHSAMKSAMSIISGNADKRAMFDQALEVIADDVAMKVGEMERFMEMSSSFMDSVDLQNGVFEDQGMQMLEEWEKNSTLMLLGGKNEDKLDINAPRKEIEMRPKDNKSEYDNLFES</sequence>